<accession>A0A562NFT5</accession>
<reference evidence="2 3" key="1">
    <citation type="journal article" date="2015" name="Stand. Genomic Sci.">
        <title>Genomic Encyclopedia of Bacterial and Archaeal Type Strains, Phase III: the genomes of soil and plant-associated and newly described type strains.</title>
        <authorList>
            <person name="Whitman W.B."/>
            <person name="Woyke T."/>
            <person name="Klenk H.P."/>
            <person name="Zhou Y."/>
            <person name="Lilburn T.G."/>
            <person name="Beck B.J."/>
            <person name="De Vos P."/>
            <person name="Vandamme P."/>
            <person name="Eisen J.A."/>
            <person name="Garrity G."/>
            <person name="Hugenholtz P."/>
            <person name="Kyrpides N.C."/>
        </authorList>
    </citation>
    <scope>NUCLEOTIDE SEQUENCE [LARGE SCALE GENOMIC DNA]</scope>
    <source>
        <strain evidence="2 3">CGMCC 1.5364</strain>
    </source>
</reference>
<name>A0A562NFT5_9RHOB</name>
<evidence type="ECO:0000259" key="1">
    <source>
        <dbReference type="Pfam" id="PF04993"/>
    </source>
</evidence>
<gene>
    <name evidence="2" type="ORF">IQ24_03284</name>
</gene>
<evidence type="ECO:0000313" key="2">
    <source>
        <dbReference type="EMBL" id="TWI31059.1"/>
    </source>
</evidence>
<proteinExistence type="predicted"/>
<sequence length="110" mass="12318">MARDPGLEELLRTDIGDLPGLSEKPMFGGLCFMVNGNMMQFVREDGAMYRVGKTNEKAALDLPGTEAMYQRGVRKHGLVWLSGDQFDDDDTRRILTDLARESVQSLPPKE</sequence>
<dbReference type="SUPFAM" id="SSF159894">
    <property type="entry name" value="YgaC/TfoX-N like"/>
    <property type="match status" value="1"/>
</dbReference>
<feature type="domain" description="TfoX N-terminal" evidence="1">
    <location>
        <begin position="17"/>
        <end position="95"/>
    </location>
</feature>
<dbReference type="Gene3D" id="3.30.1460.30">
    <property type="entry name" value="YgaC/TfoX-N like chaperone"/>
    <property type="match status" value="1"/>
</dbReference>
<comment type="caution">
    <text evidence="2">The sequence shown here is derived from an EMBL/GenBank/DDBJ whole genome shotgun (WGS) entry which is preliminary data.</text>
</comment>
<dbReference type="Pfam" id="PF04993">
    <property type="entry name" value="TfoX_N"/>
    <property type="match status" value="1"/>
</dbReference>
<evidence type="ECO:0000313" key="3">
    <source>
        <dbReference type="Proteomes" id="UP000316225"/>
    </source>
</evidence>
<dbReference type="AlphaFoldDB" id="A0A562NFT5"/>
<dbReference type="RefSeq" id="WP_145399361.1">
    <property type="nucleotide sequence ID" value="NZ_VLKU01000011.1"/>
</dbReference>
<protein>
    <submittedName>
        <fullName evidence="2">TfoX-like protein</fullName>
    </submittedName>
</protein>
<dbReference type="OrthoDB" id="214902at2"/>
<dbReference type="Proteomes" id="UP000316225">
    <property type="component" value="Unassembled WGS sequence"/>
</dbReference>
<dbReference type="InterPro" id="IPR007076">
    <property type="entry name" value="TfoX_N"/>
</dbReference>
<keyword evidence="3" id="KW-1185">Reference proteome</keyword>
<organism evidence="2 3">
    <name type="scientific">Paracoccus sulfuroxidans</name>
    <dbReference type="NCBI Taxonomy" id="384678"/>
    <lineage>
        <taxon>Bacteria</taxon>
        <taxon>Pseudomonadati</taxon>
        <taxon>Pseudomonadota</taxon>
        <taxon>Alphaproteobacteria</taxon>
        <taxon>Rhodobacterales</taxon>
        <taxon>Paracoccaceae</taxon>
        <taxon>Paracoccus</taxon>
    </lineage>
</organism>
<dbReference type="EMBL" id="VLKU01000011">
    <property type="protein sequence ID" value="TWI31059.1"/>
    <property type="molecule type" value="Genomic_DNA"/>
</dbReference>